<comment type="caution">
    <text evidence="1">The sequence shown here is derived from an EMBL/GenBank/DDBJ whole genome shotgun (WGS) entry which is preliminary data.</text>
</comment>
<keyword evidence="2" id="KW-1185">Reference proteome</keyword>
<proteinExistence type="predicted"/>
<protein>
    <submittedName>
        <fullName evidence="1">8261_t:CDS:1</fullName>
    </submittedName>
</protein>
<sequence length="102" mass="11137">PANAPTIVRQAPILLPIINAYIHPCLIAGVTCGACAKFSCCNILLSNTVIGKLFNRLQRMIDIKPIEMTATGYVGVRYDIALANLEIQPSVDNAYEKKRHIA</sequence>
<evidence type="ECO:0000313" key="2">
    <source>
        <dbReference type="Proteomes" id="UP000789366"/>
    </source>
</evidence>
<accession>A0ACA9QTT3</accession>
<organism evidence="1 2">
    <name type="scientific">Cetraspora pellucida</name>
    <dbReference type="NCBI Taxonomy" id="1433469"/>
    <lineage>
        <taxon>Eukaryota</taxon>
        <taxon>Fungi</taxon>
        <taxon>Fungi incertae sedis</taxon>
        <taxon>Mucoromycota</taxon>
        <taxon>Glomeromycotina</taxon>
        <taxon>Glomeromycetes</taxon>
        <taxon>Diversisporales</taxon>
        <taxon>Gigasporaceae</taxon>
        <taxon>Cetraspora</taxon>
    </lineage>
</organism>
<gene>
    <name evidence="1" type="ORF">SPELUC_LOCUS15061</name>
</gene>
<reference evidence="1" key="1">
    <citation type="submission" date="2021-06" db="EMBL/GenBank/DDBJ databases">
        <authorList>
            <person name="Kallberg Y."/>
            <person name="Tangrot J."/>
            <person name="Rosling A."/>
        </authorList>
    </citation>
    <scope>NUCLEOTIDE SEQUENCE</scope>
    <source>
        <strain evidence="1">28 12/20/2015</strain>
    </source>
</reference>
<evidence type="ECO:0000313" key="1">
    <source>
        <dbReference type="EMBL" id="CAG8759836.1"/>
    </source>
</evidence>
<dbReference type="EMBL" id="CAJVPW010047640">
    <property type="protein sequence ID" value="CAG8759836.1"/>
    <property type="molecule type" value="Genomic_DNA"/>
</dbReference>
<dbReference type="Proteomes" id="UP000789366">
    <property type="component" value="Unassembled WGS sequence"/>
</dbReference>
<feature type="non-terminal residue" evidence="1">
    <location>
        <position position="1"/>
    </location>
</feature>
<name>A0ACA9QTT3_9GLOM</name>